<dbReference type="EMBL" id="JARWBG010000016">
    <property type="protein sequence ID" value="MDH2390186.1"/>
    <property type="molecule type" value="Genomic_DNA"/>
</dbReference>
<reference evidence="1 2" key="1">
    <citation type="submission" date="2023-04" db="EMBL/GenBank/DDBJ databases">
        <title>Streptomyces chengmaiensis sp. nov. isolated from the stem of mangrove plant in Hainan.</title>
        <authorList>
            <person name="Huang X."/>
            <person name="Zhou S."/>
            <person name="Chu X."/>
            <person name="Xie Y."/>
            <person name="Lin Y."/>
        </authorList>
    </citation>
    <scope>NUCLEOTIDE SEQUENCE [LARGE SCALE GENOMIC DNA]</scope>
    <source>
        <strain evidence="1 2">HNM0663</strain>
    </source>
</reference>
<evidence type="ECO:0000313" key="1">
    <source>
        <dbReference type="EMBL" id="MDH2390186.1"/>
    </source>
</evidence>
<evidence type="ECO:0000313" key="2">
    <source>
        <dbReference type="Proteomes" id="UP001223144"/>
    </source>
</evidence>
<dbReference type="GO" id="GO:0003677">
    <property type="term" value="F:DNA binding"/>
    <property type="evidence" value="ECO:0007669"/>
    <property type="project" value="UniProtKB-KW"/>
</dbReference>
<keyword evidence="1" id="KW-0238">DNA-binding</keyword>
<comment type="caution">
    <text evidence="1">The sequence shown here is derived from an EMBL/GenBank/DDBJ whole genome shotgun (WGS) entry which is preliminary data.</text>
</comment>
<name>A0ABT6HND0_9ACTN</name>
<proteinExistence type="predicted"/>
<dbReference type="Proteomes" id="UP001223144">
    <property type="component" value="Unassembled WGS sequence"/>
</dbReference>
<keyword evidence="2" id="KW-1185">Reference proteome</keyword>
<protein>
    <submittedName>
        <fullName evidence="1">DNA-binding protein</fullName>
    </submittedName>
</protein>
<gene>
    <name evidence="1" type="ORF">QCN29_15585</name>
</gene>
<organism evidence="1 2">
    <name type="scientific">Streptomyces chengmaiensis</name>
    <dbReference type="NCBI Taxonomy" id="3040919"/>
    <lineage>
        <taxon>Bacteria</taxon>
        <taxon>Bacillati</taxon>
        <taxon>Actinomycetota</taxon>
        <taxon>Actinomycetes</taxon>
        <taxon>Kitasatosporales</taxon>
        <taxon>Streptomycetaceae</taxon>
        <taxon>Streptomyces</taxon>
    </lineage>
</organism>
<sequence>MSQTLETGGTGGTGGTEPQTSAEELLAAGAVLPAGEAAGERAVPLTARGYRHPALAERVVVRLVPEELGEAEDLAAGYLGLERDGEAAEVGVGLRRPLGFPEWVLVHHPEDGRDALDLVPELERLAQQAGSKPKLALKACQELAGRLDSAKPHMLPVFCEQAGRIFLSVDQPGYAAQLFARARQAEAAHGLPVDEERLDSVFLEFAVAGAIPVKALAGYARELSARVEAGEALRRFIRLCVRRTAHGMTPSPTMSVELRRLAKAAGEDPQQAERAFTADLFALPATLRAAAGWWKKHRKALAQLGREDATVRRRLLDVTPEGDDPELPGVWLDILQESGAAAALHDPARPEAERPADDSAGWLKRFLDFRGYGYRVGPAPALHALLERMAERLLSETAAAGRPLDVPDDIDVLDLLLSLGVPVADPGDGRLALGTWARGGERRDLLALAADPRFRPAFRRSANHHASDGTALRTLAASPGGRPMLAEWVAEVADRPTAVGLPELPEALGTLTGLPGEVLALAEREVRGVLGADLAPLLARTLRAGIFDELGWPVWDEAVADLAAREHVESLYVADAWPYLIVAGKTQARVLDADSAVLTHDLRIPAEDLPRSAPGCHYADGSLLVYWNSQAHDGELRGYWHTDAGRLLRLEGPDRRRGASMTWYRCTSESSTLPLPGGGRTTGAGTLRCGDTAVPEEMPLISDGESYWVWQGQGASHGMGWYTWDPLNEETGDRGAPQFLDMAADRPHRSHWLLPAGERPEGLVGWRSVKLTDGSWYGEDASGRSVTVPAAAGRPGAALVFPGDDRPRAVLIDSYRVRLVGPDGRISAVADTDEAPGDFAAGTALLPPPRHWHRLRPRDPHGSAALRAIGRETAAELLKAGAAAAAKDGEGSGSDDALLASVGALLPQIGHPALAAGVAGVVRCAARQQRVLEKTSARLEAALNKRPEKLAGPSDQEVCNALDGLGICGCYGPSAHRGDHGVAGFLHTVLAPGHAEAAPQGATHRDGPPLPYSRLPLPKLLQWTEAVACRALTAVTPDEQRRPLGELLELAAAAGIGAAGGSPQWRRLTLGLGEGAGGERITAPQDGARRLPLGDGAVLAVLGESVGFGDVQCTVLCHDPSGRFPIPAAYEVRGSEPLGPGWREHGLEAFLKLLAERGPAPWFPAAADEFARLTGVTRTTARLVVAGLPGVDVPGRDFLPREVRTVLDVSVGEAAFAREELRGLTGGVRRGLVAALLPEQPERLWTHGPDAAAAAAVWNAEVGRRAAVPEGLLMEATRAVRSDWEPRTALPALLDPAAEPRLSRDLTWTVRRDRAVPEEDRAVGFTAGTLTGAVELTAWLAHRLPAGDPVRAALPAALVAVRDRLAHPGLLLDLGRYVDLDGFRAAAGAPTEVTDTHERYGAVLMGTQDSLPCPAIRPSLLSGAGDDPYLRALRSEPERCFPVEAALELARSERFAQLLADPGDPADGERGKDGCWWPQDPSRSVPELVAEAAAECGLGRDAAALYLMLLAMPDPTDRNTARWTGWKPGRLKAARAELSGSGRAVEATRARAGRSLFLPGGWLEPGSAHLPLEQWKVPLYEHVTDAGPVLSVLVPTRPAAGLYRAAWGRVAGGDVPRLGELAPVRARRRR</sequence>
<dbReference type="RefSeq" id="WP_279928644.1">
    <property type="nucleotide sequence ID" value="NZ_JARWBG010000016.1"/>
</dbReference>
<accession>A0ABT6HND0</accession>